<dbReference type="InterPro" id="IPR052546">
    <property type="entry name" value="Transposase_8_domain"/>
</dbReference>
<proteinExistence type="predicted"/>
<dbReference type="GO" id="GO:0004803">
    <property type="term" value="F:transposase activity"/>
    <property type="evidence" value="ECO:0007669"/>
    <property type="project" value="InterPro"/>
</dbReference>
<dbReference type="AlphaFoldDB" id="A0A973W782"/>
<dbReference type="Gene3D" id="1.10.10.60">
    <property type="entry name" value="Homeodomain-like"/>
    <property type="match status" value="1"/>
</dbReference>
<protein>
    <submittedName>
        <fullName evidence="1">Transposase</fullName>
    </submittedName>
</protein>
<dbReference type="InterPro" id="IPR002514">
    <property type="entry name" value="Transposase_8"/>
</dbReference>
<evidence type="ECO:0000313" key="3">
    <source>
        <dbReference type="Proteomes" id="UP001432046"/>
    </source>
</evidence>
<dbReference type="Pfam" id="PF01527">
    <property type="entry name" value="HTH_Tnp_1"/>
    <property type="match status" value="1"/>
</dbReference>
<accession>A0A973W782</accession>
<organism evidence="1">
    <name type="scientific">Bradyrhizobium septentrionale</name>
    <dbReference type="NCBI Taxonomy" id="1404411"/>
    <lineage>
        <taxon>Bacteria</taxon>
        <taxon>Pseudomonadati</taxon>
        <taxon>Pseudomonadota</taxon>
        <taxon>Alphaproteobacteria</taxon>
        <taxon>Hyphomicrobiales</taxon>
        <taxon>Nitrobacteraceae</taxon>
        <taxon>Bradyrhizobium</taxon>
    </lineage>
</organism>
<name>A0A973W782_9BRAD</name>
<reference evidence="2" key="2">
    <citation type="journal article" date="2021" name="Int. J. Syst. Evol. Microbiol.">
        <title>Bradyrhizobium septentrionale sp. nov. (sv. septentrionale) and Bradyrhizobium quebecense sp. nov. (sv. septentrionale) associated with legumes native to Canada possess rearranged symbiosis genes and numerous insertion sequences.</title>
        <authorList>
            <person name="Bromfield E.S.P."/>
            <person name="Cloutier S."/>
        </authorList>
    </citation>
    <scope>NUCLEOTIDE SEQUENCE</scope>
    <source>
        <strain evidence="2">5S5</strain>
    </source>
</reference>
<dbReference type="RefSeq" id="WP_166214097.1">
    <property type="nucleotide sequence ID" value="NZ_CP088285.1"/>
</dbReference>
<gene>
    <name evidence="1" type="ORF">HAP48_039410</name>
    <name evidence="2" type="ORF">WDK88_36295</name>
</gene>
<dbReference type="GO" id="GO:0006313">
    <property type="term" value="P:DNA transposition"/>
    <property type="evidence" value="ECO:0007669"/>
    <property type="project" value="InterPro"/>
</dbReference>
<dbReference type="PANTHER" id="PTHR33609:SF1">
    <property type="entry name" value="TRANSPOSASE"/>
    <property type="match status" value="1"/>
</dbReference>
<keyword evidence="3" id="KW-1185">Reference proteome</keyword>
<evidence type="ECO:0000313" key="1">
    <source>
        <dbReference type="EMBL" id="NVI48818.1"/>
    </source>
</evidence>
<reference evidence="1" key="1">
    <citation type="submission" date="2020-06" db="EMBL/GenBank/DDBJ databases">
        <title>Whole Genome Sequence of Bradyrhizobium sp. Strain 1S1.</title>
        <authorList>
            <person name="Bromfield E.S.P."/>
            <person name="Cloutier S."/>
        </authorList>
    </citation>
    <scope>NUCLEOTIDE SEQUENCE [LARGE SCALE GENOMIC DNA]</scope>
    <source>
        <strain evidence="1">1S1</strain>
    </source>
</reference>
<dbReference type="SUPFAM" id="SSF46689">
    <property type="entry name" value="Homeodomain-like"/>
    <property type="match status" value="1"/>
</dbReference>
<dbReference type="InterPro" id="IPR009057">
    <property type="entry name" value="Homeodomain-like_sf"/>
</dbReference>
<reference evidence="2" key="3">
    <citation type="submission" date="2024-03" db="EMBL/GenBank/DDBJ databases">
        <authorList>
            <person name="Bromfield E.S.P."/>
            <person name="Cloutier S."/>
        </authorList>
    </citation>
    <scope>NUCLEOTIDE SEQUENCE</scope>
    <source>
        <strain evidence="2">5S5</strain>
    </source>
</reference>
<dbReference type="GO" id="GO:0003677">
    <property type="term" value="F:DNA binding"/>
    <property type="evidence" value="ECO:0007669"/>
    <property type="project" value="InterPro"/>
</dbReference>
<dbReference type="PANTHER" id="PTHR33609">
    <property type="entry name" value="LOW CALCIUM RESPONSE LOCUS PROTEIN S"/>
    <property type="match status" value="1"/>
</dbReference>
<sequence length="129" mass="14149">MRRSQFTENEIRHLLYEANTGVSVAEICTTSGISLRTFYRWRRRYGGLDHPAVLDMRGLAVENVRLRNVIDNLSACLKATPAGEIASGSTPQTNALKDVDGRGRRAISIAAEKCGGAVTGRFASIRVNR</sequence>
<dbReference type="EMBL" id="JAAOLE020000001">
    <property type="protein sequence ID" value="NVI48818.1"/>
    <property type="molecule type" value="Genomic_DNA"/>
</dbReference>
<dbReference type="Proteomes" id="UP001432046">
    <property type="component" value="Chromosome"/>
</dbReference>
<evidence type="ECO:0000313" key="2">
    <source>
        <dbReference type="EMBL" id="WXC78780.1"/>
    </source>
</evidence>
<dbReference type="EMBL" id="CP147711">
    <property type="protein sequence ID" value="WXC78780.1"/>
    <property type="molecule type" value="Genomic_DNA"/>
</dbReference>